<proteinExistence type="predicted"/>
<dbReference type="GO" id="GO:0004521">
    <property type="term" value="F:RNA endonuclease activity"/>
    <property type="evidence" value="ECO:0007669"/>
    <property type="project" value="TreeGrafter"/>
</dbReference>
<protein>
    <submittedName>
        <fullName evidence="4">MBL fold metallo-hydrolase</fullName>
    </submittedName>
</protein>
<dbReference type="InterPro" id="IPR050698">
    <property type="entry name" value="MBL"/>
</dbReference>
<accession>A0A2R4X229</accession>
<evidence type="ECO:0000256" key="1">
    <source>
        <dbReference type="ARBA" id="ARBA00022801"/>
    </source>
</evidence>
<dbReference type="InterPro" id="IPR036866">
    <property type="entry name" value="RibonucZ/Hydroxyglut_hydro"/>
</dbReference>
<keyword evidence="5" id="KW-1185">Reference proteome</keyword>
<dbReference type="SMART" id="SM00849">
    <property type="entry name" value="Lactamase_B"/>
    <property type="match status" value="1"/>
</dbReference>
<feature type="domain" description="Beta-Casp" evidence="3">
    <location>
        <begin position="223"/>
        <end position="329"/>
    </location>
</feature>
<dbReference type="Pfam" id="PF07521">
    <property type="entry name" value="RMMBL"/>
    <property type="match status" value="1"/>
</dbReference>
<gene>
    <name evidence="4" type="ORF">HARCEL1_09070</name>
</gene>
<dbReference type="Pfam" id="PF00753">
    <property type="entry name" value="Lactamase_B"/>
    <property type="match status" value="1"/>
</dbReference>
<name>A0A2R4X229_9EURY</name>
<evidence type="ECO:0000313" key="4">
    <source>
        <dbReference type="EMBL" id="AWB27852.1"/>
    </source>
</evidence>
<sequence>MELRFLGGAREIGRSALLIDDSLLVDFGLTADESPRLPQSIPDPDAVVASHGHLDHVGAIPALLAGTERPPVHWTPITRDLTRVLAQDTLKLHGGTPRAPFADPHVARLGEVSRVHDYGEPFDAAGYRVTLLDAGHVPGSAHVLIDDGETRLLYTGDFTTADQRLLAGTTARPSADAVVCEATYSDTERPPRGDIESRFVERVERTLWNGGTVLVPAFAIGRTQEVAAILAAADLPCYVDGMGQRVFELLDHSRSMLADPRAFARAKSHARFVSGDRHRIAAESTVIVTTSGMCRGGPVATYLPLVADQPKNTIALTGFQVPGTPGRDLLERGRATVDGRSIQASATVEQFDLSAHADRDGLRAFLADYRDTRVLVTHGDRCESFAESLRADGIDAAAPAVGDPITV</sequence>
<dbReference type="InterPro" id="IPR022712">
    <property type="entry name" value="Beta_Casp"/>
</dbReference>
<dbReference type="KEGG" id="harc:HARCEL1_09070"/>
<dbReference type="SUPFAM" id="SSF56281">
    <property type="entry name" value="Metallo-hydrolase/oxidoreductase"/>
    <property type="match status" value="1"/>
</dbReference>
<dbReference type="Proteomes" id="UP000244727">
    <property type="component" value="Chromosome"/>
</dbReference>
<evidence type="ECO:0000259" key="2">
    <source>
        <dbReference type="SMART" id="SM00849"/>
    </source>
</evidence>
<organism evidence="4 5">
    <name type="scientific">Halococcoides cellulosivorans</name>
    <dbReference type="NCBI Taxonomy" id="1679096"/>
    <lineage>
        <taxon>Archaea</taxon>
        <taxon>Methanobacteriati</taxon>
        <taxon>Methanobacteriota</taxon>
        <taxon>Stenosarchaea group</taxon>
        <taxon>Halobacteria</taxon>
        <taxon>Halobacteriales</taxon>
        <taxon>Haloarculaceae</taxon>
        <taxon>Halococcoides</taxon>
    </lineage>
</organism>
<dbReference type="Gene3D" id="3.60.15.10">
    <property type="entry name" value="Ribonuclease Z/Hydroxyacylglutathione hydrolase-like"/>
    <property type="match status" value="1"/>
</dbReference>
<feature type="domain" description="Metallo-beta-lactamase" evidence="2">
    <location>
        <begin position="13"/>
        <end position="218"/>
    </location>
</feature>
<dbReference type="GO" id="GO:0016787">
    <property type="term" value="F:hydrolase activity"/>
    <property type="evidence" value="ECO:0007669"/>
    <property type="project" value="UniProtKB-KW"/>
</dbReference>
<dbReference type="CDD" id="cd16295">
    <property type="entry name" value="TTHA0252-CPSF-like_MBL-fold"/>
    <property type="match status" value="1"/>
</dbReference>
<dbReference type="Gene3D" id="3.40.50.10890">
    <property type="match status" value="1"/>
</dbReference>
<keyword evidence="1 4" id="KW-0378">Hydrolase</keyword>
<dbReference type="AlphaFoldDB" id="A0A2R4X229"/>
<dbReference type="SMART" id="SM01027">
    <property type="entry name" value="Beta-Casp"/>
    <property type="match status" value="1"/>
</dbReference>
<evidence type="ECO:0000259" key="3">
    <source>
        <dbReference type="SMART" id="SM01027"/>
    </source>
</evidence>
<dbReference type="InterPro" id="IPR001279">
    <property type="entry name" value="Metallo-B-lactamas"/>
</dbReference>
<dbReference type="Pfam" id="PF10996">
    <property type="entry name" value="Beta-Casp"/>
    <property type="match status" value="1"/>
</dbReference>
<evidence type="ECO:0000313" key="5">
    <source>
        <dbReference type="Proteomes" id="UP000244727"/>
    </source>
</evidence>
<dbReference type="EMBL" id="CP028858">
    <property type="protein sequence ID" value="AWB27852.1"/>
    <property type="molecule type" value="Genomic_DNA"/>
</dbReference>
<dbReference type="InterPro" id="IPR011108">
    <property type="entry name" value="RMMBL"/>
</dbReference>
<dbReference type="PANTHER" id="PTHR11203">
    <property type="entry name" value="CLEAVAGE AND POLYADENYLATION SPECIFICITY FACTOR FAMILY MEMBER"/>
    <property type="match status" value="1"/>
</dbReference>
<dbReference type="RefSeq" id="WP_108382630.1">
    <property type="nucleotide sequence ID" value="NZ_CP028858.1"/>
</dbReference>
<dbReference type="PANTHER" id="PTHR11203:SF52">
    <property type="entry name" value="MRNA 3-END PROCESSING FACTOR"/>
    <property type="match status" value="1"/>
</dbReference>
<reference evidence="4 5" key="1">
    <citation type="submission" date="2018-04" db="EMBL/GenBank/DDBJ databases">
        <title>Halococcoides cellulosivorans gen. nov., sp. nov., an extremely halophilic cellulose-utilizing haloarchaeon from hypersaline lakes.</title>
        <authorList>
            <person name="Sorokin D.Y."/>
            <person name="Toshchakov S.V."/>
            <person name="Samarov N.I."/>
            <person name="Korzhenkov A."/>
            <person name="Kublanov I.V."/>
        </authorList>
    </citation>
    <scope>NUCLEOTIDE SEQUENCE [LARGE SCALE GENOMIC DNA]</scope>
    <source>
        <strain evidence="4 5">HArcel1</strain>
    </source>
</reference>
<dbReference type="GeneID" id="36512655"/>